<dbReference type="EMBL" id="CP018154">
    <property type="protein sequence ID" value="APG63706.1"/>
    <property type="molecule type" value="Genomic_DNA"/>
</dbReference>
<evidence type="ECO:0008006" key="4">
    <source>
        <dbReference type="Google" id="ProtNLM"/>
    </source>
</evidence>
<feature type="region of interest" description="Disordered" evidence="1">
    <location>
        <begin position="1"/>
        <end position="88"/>
    </location>
</feature>
<evidence type="ECO:0000313" key="3">
    <source>
        <dbReference type="Proteomes" id="UP000242561"/>
    </source>
</evidence>
<reference evidence="2 3" key="1">
    <citation type="submission" date="2016-11" db="EMBL/GenBank/DDBJ databases">
        <title>Sphingorhabdus sp. LPB0140, isolated from marine environment.</title>
        <authorList>
            <person name="Kim E."/>
            <person name="Yi H."/>
        </authorList>
    </citation>
    <scope>NUCLEOTIDE SEQUENCE [LARGE SCALE GENOMIC DNA]</scope>
    <source>
        <strain evidence="2 3">LPB0140</strain>
    </source>
</reference>
<evidence type="ECO:0000256" key="1">
    <source>
        <dbReference type="SAM" id="MobiDB-lite"/>
    </source>
</evidence>
<feature type="compositionally biased region" description="Polar residues" evidence="1">
    <location>
        <begin position="1"/>
        <end position="12"/>
    </location>
</feature>
<accession>A0A1L3JEZ7</accession>
<protein>
    <recommendedName>
        <fullName evidence="4">DUF883 domain-containing protein</fullName>
    </recommendedName>
</protein>
<dbReference type="KEGG" id="sphl:LPB140_07985"/>
<dbReference type="AlphaFoldDB" id="A0A1L3JEZ7"/>
<sequence>MAQSPKKTPTENVETKSTNTKKTATAKKTAPKKAASAKNTAPKKATGTKASSVKAAAKKTVVKKTAPKKDTASNKSKPVAILTQKGENMNEQIRSSIADMKGQAASSARTAANKGKEKAHEALSNIGKMFRDSASTIDENVGTQYGNYARKAADSVENFANRVDEKEVDQIVDDAREFVKKSPAVAIGAAAAIGFVMMRLLKSGRDDQA</sequence>
<dbReference type="STRING" id="1913578.LPB140_07985"/>
<name>A0A1L3JEZ7_9SPHN</name>
<evidence type="ECO:0000313" key="2">
    <source>
        <dbReference type="EMBL" id="APG63706.1"/>
    </source>
</evidence>
<gene>
    <name evidence="2" type="ORF">LPB140_07985</name>
</gene>
<organism evidence="2 3">
    <name type="scientific">Sphingorhabdus lutea</name>
    <dbReference type="NCBI Taxonomy" id="1913578"/>
    <lineage>
        <taxon>Bacteria</taxon>
        <taxon>Pseudomonadati</taxon>
        <taxon>Pseudomonadota</taxon>
        <taxon>Alphaproteobacteria</taxon>
        <taxon>Sphingomonadales</taxon>
        <taxon>Sphingomonadaceae</taxon>
        <taxon>Sphingorhabdus</taxon>
    </lineage>
</organism>
<feature type="compositionally biased region" description="Low complexity" evidence="1">
    <location>
        <begin position="15"/>
        <end position="55"/>
    </location>
</feature>
<keyword evidence="3" id="KW-1185">Reference proteome</keyword>
<feature type="compositionally biased region" description="Basic residues" evidence="1">
    <location>
        <begin position="56"/>
        <end position="66"/>
    </location>
</feature>
<proteinExistence type="predicted"/>
<dbReference type="Proteomes" id="UP000242561">
    <property type="component" value="Chromosome"/>
</dbReference>